<keyword evidence="5 9" id="KW-0064">Aspartyl protease</keyword>
<feature type="transmembrane region" description="Helical" evidence="9">
    <location>
        <begin position="58"/>
        <end position="74"/>
    </location>
</feature>
<comment type="caution">
    <text evidence="12">The sequence shown here is derived from an EMBL/GenBank/DDBJ whole genome shotgun (WGS) entry which is preliminary data.</text>
</comment>
<evidence type="ECO:0000256" key="7">
    <source>
        <dbReference type="ARBA" id="ARBA00022989"/>
    </source>
</evidence>
<evidence type="ECO:0000256" key="4">
    <source>
        <dbReference type="ARBA" id="ARBA00022692"/>
    </source>
</evidence>
<sequence length="143" mass="16604">MITVVVAFFIVIFDQLTKYLIQNFMQYGQTVPVIPDVFHLTYIINRGAAFGILPHKDWFFLSIVFILFCIFVIYRKRIPIKPIYFSIGIGLLLGGAFGNAIDRVRISGVVDFLDLRIWPIFNVADIAICIGVMFIVYYFWRHN</sequence>
<gene>
    <name evidence="9 12" type="primary">lspA</name>
    <name evidence="12" type="ORF">HMPREF9220_1227</name>
</gene>
<dbReference type="GO" id="GO:0006508">
    <property type="term" value="P:proteolysis"/>
    <property type="evidence" value="ECO:0007669"/>
    <property type="project" value="UniProtKB-KW"/>
</dbReference>
<feature type="transmembrane region" description="Helical" evidence="9">
    <location>
        <begin position="83"/>
        <end position="101"/>
    </location>
</feature>
<keyword evidence="2 9" id="KW-1003">Cell membrane</keyword>
<comment type="catalytic activity">
    <reaction evidence="9 10">
        <text>Release of signal peptides from bacterial membrane prolipoproteins. Hydrolyzes -Xaa-Yaa-Zaa-|-(S,diacylglyceryl)Cys-, in which Xaa is hydrophobic (preferably Leu), and Yaa (Ala or Ser) and Zaa (Gly or Ala) have small, neutral side chains.</text>
        <dbReference type="EC" id="3.4.23.36"/>
    </reaction>
</comment>
<keyword evidence="3 9" id="KW-0645">Protease</keyword>
<proteinExistence type="inferred from homology"/>
<evidence type="ECO:0000256" key="11">
    <source>
        <dbReference type="RuleBase" id="RU004181"/>
    </source>
</evidence>
<evidence type="ECO:0000256" key="8">
    <source>
        <dbReference type="ARBA" id="ARBA00023136"/>
    </source>
</evidence>
<evidence type="ECO:0000256" key="3">
    <source>
        <dbReference type="ARBA" id="ARBA00022670"/>
    </source>
</evidence>
<protein>
    <recommendedName>
        <fullName evidence="9">Lipoprotein signal peptidase</fullName>
        <ecNumber evidence="9">3.4.23.36</ecNumber>
    </recommendedName>
    <alternativeName>
        <fullName evidence="9">Prolipoprotein signal peptidase</fullName>
    </alternativeName>
    <alternativeName>
        <fullName evidence="9">Signal peptidase II</fullName>
        <shortName evidence="9">SPase II</shortName>
    </alternativeName>
</protein>
<dbReference type="HAMAP" id="MF_00161">
    <property type="entry name" value="LspA"/>
    <property type="match status" value="1"/>
</dbReference>
<dbReference type="AlphaFoldDB" id="E4L7J5"/>
<comment type="subcellular location">
    <subcellularLocation>
        <location evidence="9">Cell membrane</location>
        <topology evidence="9">Multi-pass membrane protein</topology>
    </subcellularLocation>
</comment>
<evidence type="ECO:0000313" key="13">
    <source>
        <dbReference type="Proteomes" id="UP000004594"/>
    </source>
</evidence>
<evidence type="ECO:0000256" key="1">
    <source>
        <dbReference type="ARBA" id="ARBA00006139"/>
    </source>
</evidence>
<dbReference type="EMBL" id="AENT01000004">
    <property type="protein sequence ID" value="EFR43257.1"/>
    <property type="molecule type" value="Genomic_DNA"/>
</dbReference>
<feature type="active site" evidence="9">
    <location>
        <position position="125"/>
    </location>
</feature>
<dbReference type="Pfam" id="PF01252">
    <property type="entry name" value="Peptidase_A8"/>
    <property type="match status" value="1"/>
</dbReference>
<reference evidence="12 13" key="1">
    <citation type="submission" date="2010-11" db="EMBL/GenBank/DDBJ databases">
        <authorList>
            <person name="Durkin A.S."/>
            <person name="Madupu R."/>
            <person name="Torralba M."/>
            <person name="Gillis M."/>
            <person name="Methe B."/>
            <person name="Sutton G."/>
            <person name="Nelson K.E."/>
        </authorList>
    </citation>
    <scope>NUCLEOTIDE SEQUENCE [LARGE SCALE GENOMIC DNA]</scope>
    <source>
        <strain evidence="12 13">UPII 345-E</strain>
    </source>
</reference>
<evidence type="ECO:0000256" key="9">
    <source>
        <dbReference type="HAMAP-Rule" id="MF_00161"/>
    </source>
</evidence>
<comment type="similarity">
    <text evidence="1 9 11">Belongs to the peptidase A8 family.</text>
</comment>
<dbReference type="NCBIfam" id="TIGR00077">
    <property type="entry name" value="lspA"/>
    <property type="match status" value="1"/>
</dbReference>
<name>E4L7J5_9FIRM</name>
<evidence type="ECO:0000313" key="12">
    <source>
        <dbReference type="EMBL" id="EFR43257.1"/>
    </source>
</evidence>
<dbReference type="PANTHER" id="PTHR33695">
    <property type="entry name" value="LIPOPROTEIN SIGNAL PEPTIDASE"/>
    <property type="match status" value="1"/>
</dbReference>
<keyword evidence="7 9" id="KW-1133">Transmembrane helix</keyword>
<feature type="transmembrane region" description="Helical" evidence="9">
    <location>
        <begin position="121"/>
        <end position="140"/>
    </location>
</feature>
<comment type="function">
    <text evidence="9 10">This protein specifically catalyzes the removal of signal peptides from prolipoproteins.</text>
</comment>
<dbReference type="RefSeq" id="WP_007553864.1">
    <property type="nucleotide sequence ID" value="NZ_AENT01000004.1"/>
</dbReference>
<keyword evidence="6 9" id="KW-0378">Hydrolase</keyword>
<keyword evidence="4 9" id="KW-0812">Transmembrane</keyword>
<dbReference type="GO" id="GO:0005886">
    <property type="term" value="C:plasma membrane"/>
    <property type="evidence" value="ECO:0007669"/>
    <property type="project" value="UniProtKB-SubCell"/>
</dbReference>
<evidence type="ECO:0000256" key="6">
    <source>
        <dbReference type="ARBA" id="ARBA00022801"/>
    </source>
</evidence>
<dbReference type="EC" id="3.4.23.36" evidence="9"/>
<dbReference type="GO" id="GO:0004190">
    <property type="term" value="F:aspartic-type endopeptidase activity"/>
    <property type="evidence" value="ECO:0007669"/>
    <property type="project" value="UniProtKB-UniRule"/>
</dbReference>
<dbReference type="UniPathway" id="UPA00665"/>
<dbReference type="PROSITE" id="PS00855">
    <property type="entry name" value="SPASE_II"/>
    <property type="match status" value="1"/>
</dbReference>
<dbReference type="Proteomes" id="UP000004594">
    <property type="component" value="Unassembled WGS sequence"/>
</dbReference>
<dbReference type="OrthoDB" id="9810259at2"/>
<evidence type="ECO:0000256" key="5">
    <source>
        <dbReference type="ARBA" id="ARBA00022750"/>
    </source>
</evidence>
<organism evidence="12 13">
    <name type="scientific">Dialister micraerophilus UPII 345-E</name>
    <dbReference type="NCBI Taxonomy" id="910314"/>
    <lineage>
        <taxon>Bacteria</taxon>
        <taxon>Bacillati</taxon>
        <taxon>Bacillota</taxon>
        <taxon>Negativicutes</taxon>
        <taxon>Veillonellales</taxon>
        <taxon>Veillonellaceae</taxon>
        <taxon>Dialister</taxon>
    </lineage>
</organism>
<evidence type="ECO:0000256" key="10">
    <source>
        <dbReference type="RuleBase" id="RU000594"/>
    </source>
</evidence>
<dbReference type="PRINTS" id="PR00781">
    <property type="entry name" value="LIPOSIGPTASE"/>
</dbReference>
<dbReference type="InterPro" id="IPR001872">
    <property type="entry name" value="Peptidase_A8"/>
</dbReference>
<keyword evidence="8 9" id="KW-0472">Membrane</keyword>
<comment type="pathway">
    <text evidence="9">Protein modification; lipoprotein biosynthesis (signal peptide cleavage).</text>
</comment>
<accession>E4L7J5</accession>
<feature type="active site" evidence="9">
    <location>
        <position position="111"/>
    </location>
</feature>
<evidence type="ECO:0000256" key="2">
    <source>
        <dbReference type="ARBA" id="ARBA00022475"/>
    </source>
</evidence>
<dbReference type="PANTHER" id="PTHR33695:SF1">
    <property type="entry name" value="LIPOPROTEIN SIGNAL PEPTIDASE"/>
    <property type="match status" value="1"/>
</dbReference>
<dbReference type="eggNOG" id="COG0597">
    <property type="taxonomic scope" value="Bacteria"/>
</dbReference>
<comment type="caution">
    <text evidence="9">Lacks conserved residue(s) required for the propagation of feature annotation.</text>
</comment>